<evidence type="ECO:0000313" key="3">
    <source>
        <dbReference type="Proteomes" id="UP000269289"/>
    </source>
</evidence>
<feature type="domain" description="BioF2-like acetyltransferase" evidence="1">
    <location>
        <begin position="206"/>
        <end position="326"/>
    </location>
</feature>
<sequence>MRTRLLPLHAVTPSDARAWRRLADTAVEPNVYLDPRFLLPARDRGHETDDLRLVVVEERGEWLALLAVTTKQIGLGVPVRAATTGGTFMTTHSDRHHPLVRIGRETEALHALLRGIRSSGLPGLVQLQHFPADGPLADALATIVGATSMRAHERRRVEAACATRGSVPAPVPVPALVGAGAPGLPTAPPGPVVVDPPLHHEHMGSGRRKDVRRRARALARAAGGPLALHDVSADPAADDAFVALQASGWKGDAGQGGAALALDPVAQRWFREVVGAFRADGDALVLRLDAGGCTQWTGYSLRSGGTYFGFLDAYAEEHRQHSPGALGRLAEISYLFAATDAPALDPAFDARYVTGAQLYPDRRTYADVLVSTGGVVARTAVRAAPVARRLGFGAGAVGMPLAPEHGAELEELLRLLTAVGV</sequence>
<comment type="caution">
    <text evidence="2">The sequence shown here is derived from an EMBL/GenBank/DDBJ whole genome shotgun (WGS) entry which is preliminary data.</text>
</comment>
<evidence type="ECO:0000313" key="2">
    <source>
        <dbReference type="EMBL" id="RMI12552.1"/>
    </source>
</evidence>
<dbReference type="InterPro" id="IPR038740">
    <property type="entry name" value="BioF2-like_GNAT_dom"/>
</dbReference>
<organism evidence="2 3">
    <name type="scientific">Cellulomonas triticagri</name>
    <dbReference type="NCBI Taxonomy" id="2483352"/>
    <lineage>
        <taxon>Bacteria</taxon>
        <taxon>Bacillati</taxon>
        <taxon>Actinomycetota</taxon>
        <taxon>Actinomycetes</taxon>
        <taxon>Micrococcales</taxon>
        <taxon>Cellulomonadaceae</taxon>
        <taxon>Cellulomonas</taxon>
    </lineage>
</organism>
<gene>
    <name evidence="2" type="ORF">EBM89_08240</name>
</gene>
<name>A0A3M2JFK8_9CELL</name>
<dbReference type="AlphaFoldDB" id="A0A3M2JFK8"/>
<dbReference type="GO" id="GO:0016740">
    <property type="term" value="F:transferase activity"/>
    <property type="evidence" value="ECO:0007669"/>
    <property type="project" value="UniProtKB-KW"/>
</dbReference>
<keyword evidence="2" id="KW-0808">Transferase</keyword>
<dbReference type="Proteomes" id="UP000269289">
    <property type="component" value="Unassembled WGS sequence"/>
</dbReference>
<accession>A0A3M2JFK8</accession>
<dbReference type="RefSeq" id="WP_122148961.1">
    <property type="nucleotide sequence ID" value="NZ_RFFI01000035.1"/>
</dbReference>
<reference evidence="2 3" key="1">
    <citation type="submission" date="2018-10" db="EMBL/GenBank/DDBJ databases">
        <title>Isolation, diversity and antifungal activity of actinobacteria from wheat.</title>
        <authorList>
            <person name="Han C."/>
        </authorList>
    </citation>
    <scope>NUCLEOTIDE SEQUENCE [LARGE SCALE GENOMIC DNA]</scope>
    <source>
        <strain evidence="2 3">NEAU-YY56</strain>
    </source>
</reference>
<dbReference type="OrthoDB" id="4816997at2"/>
<dbReference type="Pfam" id="PF13480">
    <property type="entry name" value="Acetyltransf_6"/>
    <property type="match status" value="1"/>
</dbReference>
<keyword evidence="3" id="KW-1185">Reference proteome</keyword>
<protein>
    <submittedName>
        <fullName evidence="2">GNAT family N-acetyltransferase</fullName>
    </submittedName>
</protein>
<dbReference type="EMBL" id="RFFI01000035">
    <property type="protein sequence ID" value="RMI12552.1"/>
    <property type="molecule type" value="Genomic_DNA"/>
</dbReference>
<proteinExistence type="predicted"/>
<evidence type="ECO:0000259" key="1">
    <source>
        <dbReference type="Pfam" id="PF13480"/>
    </source>
</evidence>